<dbReference type="Gene3D" id="3.40.50.720">
    <property type="entry name" value="NAD(P)-binding Rossmann-like Domain"/>
    <property type="match status" value="1"/>
</dbReference>
<dbReference type="AlphaFoldDB" id="A0A4Q7VJT7"/>
<dbReference type="InterPro" id="IPR029903">
    <property type="entry name" value="RmlD-like-bd"/>
</dbReference>
<accession>A0A4Q7VJT7</accession>
<keyword evidence="6" id="KW-0560">Oxidoreductase</keyword>
<organism evidence="8 9">
    <name type="scientific">Ancylomarina subtilis</name>
    <dbReference type="NCBI Taxonomy" id="1639035"/>
    <lineage>
        <taxon>Bacteria</taxon>
        <taxon>Pseudomonadati</taxon>
        <taxon>Bacteroidota</taxon>
        <taxon>Bacteroidia</taxon>
        <taxon>Marinilabiliales</taxon>
        <taxon>Marinifilaceae</taxon>
        <taxon>Ancylomarina</taxon>
    </lineage>
</organism>
<name>A0A4Q7VJT7_9BACT</name>
<dbReference type="SUPFAM" id="SSF51735">
    <property type="entry name" value="NAD(P)-binding Rossmann-fold domains"/>
    <property type="match status" value="1"/>
</dbReference>
<comment type="catalytic activity">
    <reaction evidence="5">
        <text>dTDP-beta-L-rhamnose + NADP(+) = dTDP-4-dehydro-beta-L-rhamnose + NADPH + H(+)</text>
        <dbReference type="Rhea" id="RHEA:21796"/>
        <dbReference type="ChEBI" id="CHEBI:15378"/>
        <dbReference type="ChEBI" id="CHEBI:57510"/>
        <dbReference type="ChEBI" id="CHEBI:57783"/>
        <dbReference type="ChEBI" id="CHEBI:58349"/>
        <dbReference type="ChEBI" id="CHEBI:62830"/>
        <dbReference type="EC" id="1.1.1.133"/>
    </reaction>
</comment>
<sequence length="291" mass="32458">MSSNKILVTGSTGQLGSEIKALRSNYPDLEFVYTNSSDLDICNQVQLNEFVKDAGFTGIINCAGYTEVDKAEQDAGKAGLVNAKAVGHLAAVAQRYQLKLIHISTDYVFDGTANRPYTERMPVCPLSAYGKTKRAGEMEIMYSPSNSIIIRTSWMYSSFGNNFVKTMMKLGKERESLSVVYDQIGTPTYARDLAQVCLNMMSQSGRIDRKGKLYHYSNEGTASWYDFAQAIMDLAKIDCQLKPIESKDYPTAARRPAYSVLNKEKIKADFGIEIPYWRNSLKACLSVIENT</sequence>
<dbReference type="UniPathway" id="UPA00124"/>
<reference evidence="8 9" key="1">
    <citation type="submission" date="2019-02" db="EMBL/GenBank/DDBJ databases">
        <title>Genomic Encyclopedia of Type Strains, Phase IV (KMG-IV): sequencing the most valuable type-strain genomes for metagenomic binning, comparative biology and taxonomic classification.</title>
        <authorList>
            <person name="Goeker M."/>
        </authorList>
    </citation>
    <scope>NUCLEOTIDE SEQUENCE [LARGE SCALE GENOMIC DNA]</scope>
    <source>
        <strain evidence="8 9">DSM 28825</strain>
    </source>
</reference>
<evidence type="ECO:0000313" key="8">
    <source>
        <dbReference type="EMBL" id="RZT96476.1"/>
    </source>
</evidence>
<dbReference type="PANTHER" id="PTHR10491:SF4">
    <property type="entry name" value="METHIONINE ADENOSYLTRANSFERASE 2 SUBUNIT BETA"/>
    <property type="match status" value="1"/>
</dbReference>
<comment type="pathway">
    <text evidence="1 6">Carbohydrate biosynthesis; dTDP-L-rhamnose biosynthesis.</text>
</comment>
<protein>
    <recommendedName>
        <fullName evidence="4 6">dTDP-4-dehydrorhamnose reductase</fullName>
        <ecNumber evidence="3 6">1.1.1.133</ecNumber>
    </recommendedName>
</protein>
<dbReference type="EMBL" id="SHKN01000001">
    <property type="protein sequence ID" value="RZT96476.1"/>
    <property type="molecule type" value="Genomic_DNA"/>
</dbReference>
<dbReference type="Proteomes" id="UP000293562">
    <property type="component" value="Unassembled WGS sequence"/>
</dbReference>
<dbReference type="OrthoDB" id="9803892at2"/>
<dbReference type="EC" id="1.1.1.133" evidence="3 6"/>
<dbReference type="Gene3D" id="3.90.25.10">
    <property type="entry name" value="UDP-galactose 4-epimerase, domain 1"/>
    <property type="match status" value="1"/>
</dbReference>
<evidence type="ECO:0000313" key="9">
    <source>
        <dbReference type="Proteomes" id="UP000293562"/>
    </source>
</evidence>
<dbReference type="InterPro" id="IPR036291">
    <property type="entry name" value="NAD(P)-bd_dom_sf"/>
</dbReference>
<dbReference type="GO" id="GO:0008831">
    <property type="term" value="F:dTDP-4-dehydrorhamnose reductase activity"/>
    <property type="evidence" value="ECO:0007669"/>
    <property type="project" value="UniProtKB-EC"/>
</dbReference>
<keyword evidence="9" id="KW-1185">Reference proteome</keyword>
<comment type="similarity">
    <text evidence="2 6">Belongs to the dTDP-4-dehydrorhamnose reductase family.</text>
</comment>
<dbReference type="RefSeq" id="WP_130306351.1">
    <property type="nucleotide sequence ID" value="NZ_SHKN01000001.1"/>
</dbReference>
<comment type="function">
    <text evidence="6">Catalyzes the reduction of dTDP-6-deoxy-L-lyxo-4-hexulose to yield dTDP-L-rhamnose.</text>
</comment>
<evidence type="ECO:0000256" key="2">
    <source>
        <dbReference type="ARBA" id="ARBA00010944"/>
    </source>
</evidence>
<evidence type="ECO:0000256" key="6">
    <source>
        <dbReference type="RuleBase" id="RU364082"/>
    </source>
</evidence>
<dbReference type="GO" id="GO:0005829">
    <property type="term" value="C:cytosol"/>
    <property type="evidence" value="ECO:0007669"/>
    <property type="project" value="TreeGrafter"/>
</dbReference>
<evidence type="ECO:0000259" key="7">
    <source>
        <dbReference type="Pfam" id="PF04321"/>
    </source>
</evidence>
<evidence type="ECO:0000256" key="3">
    <source>
        <dbReference type="ARBA" id="ARBA00012929"/>
    </source>
</evidence>
<dbReference type="InterPro" id="IPR005913">
    <property type="entry name" value="dTDP_dehydrorham_reduct"/>
</dbReference>
<dbReference type="CDD" id="cd05254">
    <property type="entry name" value="dTDP_HR_like_SDR_e"/>
    <property type="match status" value="1"/>
</dbReference>
<dbReference type="GO" id="GO:0019305">
    <property type="term" value="P:dTDP-rhamnose biosynthetic process"/>
    <property type="evidence" value="ECO:0007669"/>
    <property type="project" value="UniProtKB-UniPathway"/>
</dbReference>
<comment type="caution">
    <text evidence="8">The sequence shown here is derived from an EMBL/GenBank/DDBJ whole genome shotgun (WGS) entry which is preliminary data.</text>
</comment>
<evidence type="ECO:0000256" key="1">
    <source>
        <dbReference type="ARBA" id="ARBA00004781"/>
    </source>
</evidence>
<gene>
    <name evidence="8" type="ORF">EV201_1114</name>
</gene>
<dbReference type="Pfam" id="PF04321">
    <property type="entry name" value="RmlD_sub_bind"/>
    <property type="match status" value="1"/>
</dbReference>
<evidence type="ECO:0000256" key="4">
    <source>
        <dbReference type="ARBA" id="ARBA00017099"/>
    </source>
</evidence>
<evidence type="ECO:0000256" key="5">
    <source>
        <dbReference type="ARBA" id="ARBA00048200"/>
    </source>
</evidence>
<keyword evidence="6" id="KW-0521">NADP</keyword>
<dbReference type="NCBIfam" id="TIGR01214">
    <property type="entry name" value="rmlD"/>
    <property type="match status" value="1"/>
</dbReference>
<dbReference type="PANTHER" id="PTHR10491">
    <property type="entry name" value="DTDP-4-DEHYDRORHAMNOSE REDUCTASE"/>
    <property type="match status" value="1"/>
</dbReference>
<proteinExistence type="inferred from homology"/>
<feature type="domain" description="RmlD-like substrate binding" evidence="7">
    <location>
        <begin position="5"/>
        <end position="286"/>
    </location>
</feature>